<organism evidence="1 2">
    <name type="scientific">Camellia lanceoleosa</name>
    <dbReference type="NCBI Taxonomy" id="1840588"/>
    <lineage>
        <taxon>Eukaryota</taxon>
        <taxon>Viridiplantae</taxon>
        <taxon>Streptophyta</taxon>
        <taxon>Embryophyta</taxon>
        <taxon>Tracheophyta</taxon>
        <taxon>Spermatophyta</taxon>
        <taxon>Magnoliopsida</taxon>
        <taxon>eudicotyledons</taxon>
        <taxon>Gunneridae</taxon>
        <taxon>Pentapetalae</taxon>
        <taxon>asterids</taxon>
        <taxon>Ericales</taxon>
        <taxon>Theaceae</taxon>
        <taxon>Camellia</taxon>
    </lineage>
</organism>
<evidence type="ECO:0000313" key="2">
    <source>
        <dbReference type="Proteomes" id="UP001060215"/>
    </source>
</evidence>
<accession>A0ACC0F207</accession>
<comment type="caution">
    <text evidence="1">The sequence shown here is derived from an EMBL/GenBank/DDBJ whole genome shotgun (WGS) entry which is preliminary data.</text>
</comment>
<evidence type="ECO:0000313" key="1">
    <source>
        <dbReference type="EMBL" id="KAI7982484.1"/>
    </source>
</evidence>
<name>A0ACC0F207_9ERIC</name>
<sequence>MLQDLEHDSDSSSNTSDDSVFEADRMSQSFLDTIVDDSFSENDDDVSSSKANQSTASNEKKLSVEYLEDECDLLMGADDLDGNISSTFLEFSSVV</sequence>
<dbReference type="Proteomes" id="UP001060215">
    <property type="component" value="Chromosome 11"/>
</dbReference>
<proteinExistence type="predicted"/>
<keyword evidence="2" id="KW-1185">Reference proteome</keyword>
<dbReference type="EMBL" id="CM045768">
    <property type="protein sequence ID" value="KAI7982484.1"/>
    <property type="molecule type" value="Genomic_DNA"/>
</dbReference>
<protein>
    <submittedName>
        <fullName evidence="1">Uncharacterized protein</fullName>
    </submittedName>
</protein>
<reference evidence="1 2" key="1">
    <citation type="journal article" date="2022" name="Plant J.">
        <title>Chromosome-level genome of Camellia lanceoleosa provides a valuable resource for understanding genome evolution and self-incompatibility.</title>
        <authorList>
            <person name="Gong W."/>
            <person name="Xiao S."/>
            <person name="Wang L."/>
            <person name="Liao Z."/>
            <person name="Chang Y."/>
            <person name="Mo W."/>
            <person name="Hu G."/>
            <person name="Li W."/>
            <person name="Zhao G."/>
            <person name="Zhu H."/>
            <person name="Hu X."/>
            <person name="Ji K."/>
            <person name="Xiang X."/>
            <person name="Song Q."/>
            <person name="Yuan D."/>
            <person name="Jin S."/>
            <person name="Zhang L."/>
        </authorList>
    </citation>
    <scope>NUCLEOTIDE SEQUENCE [LARGE SCALE GENOMIC DNA]</scope>
    <source>
        <strain evidence="1">SQ_2022a</strain>
    </source>
</reference>
<gene>
    <name evidence="1" type="ORF">LOK49_LG15G02658</name>
</gene>